<sequence length="117" mass="13933">MIFIHPLWVIVIDYVLGVIMWTLIGRVAMGIFLREDSSFFFMRFFVRVTDPIIKLFRPITPGFLIQPLVPLFVAWFFFMIRFYFMPWLLGYSVMGMLSFPLESDISIWLYQTFGPGR</sequence>
<evidence type="ECO:0000256" key="1">
    <source>
        <dbReference type="SAM" id="Phobius"/>
    </source>
</evidence>
<keyword evidence="1" id="KW-0812">Transmembrane</keyword>
<reference evidence="2 3" key="1">
    <citation type="submission" date="2024-06" db="EMBL/GenBank/DDBJ databases">
        <authorList>
            <person name="Tuo L."/>
        </authorList>
    </citation>
    <scope>NUCLEOTIDE SEQUENCE [LARGE SCALE GENOMIC DNA]</scope>
    <source>
        <strain evidence="2 3">ZMM04-5</strain>
    </source>
</reference>
<proteinExistence type="predicted"/>
<keyword evidence="1" id="KW-0472">Membrane</keyword>
<feature type="transmembrane region" description="Helical" evidence="1">
    <location>
        <begin position="6"/>
        <end position="33"/>
    </location>
</feature>
<accession>A0ABV3R5V4</accession>
<evidence type="ECO:0000313" key="3">
    <source>
        <dbReference type="Proteomes" id="UP001556196"/>
    </source>
</evidence>
<feature type="transmembrane region" description="Helical" evidence="1">
    <location>
        <begin position="63"/>
        <end position="84"/>
    </location>
</feature>
<protein>
    <submittedName>
        <fullName evidence="2">YggT family protein</fullName>
    </submittedName>
</protein>
<comment type="caution">
    <text evidence="2">The sequence shown here is derived from an EMBL/GenBank/DDBJ whole genome shotgun (WGS) entry which is preliminary data.</text>
</comment>
<organism evidence="2 3">
    <name type="scientific">Mesorhizobium marinum</name>
    <dbReference type="NCBI Taxonomy" id="3228790"/>
    <lineage>
        <taxon>Bacteria</taxon>
        <taxon>Pseudomonadati</taxon>
        <taxon>Pseudomonadota</taxon>
        <taxon>Alphaproteobacteria</taxon>
        <taxon>Hyphomicrobiales</taxon>
        <taxon>Phyllobacteriaceae</taxon>
        <taxon>Mesorhizobium</taxon>
    </lineage>
</organism>
<evidence type="ECO:0000313" key="2">
    <source>
        <dbReference type="EMBL" id="MEW9808143.1"/>
    </source>
</evidence>
<name>A0ABV3R5V4_9HYPH</name>
<gene>
    <name evidence="2" type="ORF">ABUE31_19320</name>
</gene>
<dbReference type="RefSeq" id="WP_367725588.1">
    <property type="nucleotide sequence ID" value="NZ_JBFOCH010000005.1"/>
</dbReference>
<keyword evidence="1" id="KW-1133">Transmembrane helix</keyword>
<dbReference type="Proteomes" id="UP001556196">
    <property type="component" value="Unassembled WGS sequence"/>
</dbReference>
<dbReference type="EMBL" id="JBFOCI010000007">
    <property type="protein sequence ID" value="MEW9808143.1"/>
    <property type="molecule type" value="Genomic_DNA"/>
</dbReference>
<keyword evidence="3" id="KW-1185">Reference proteome</keyword>